<evidence type="ECO:0000256" key="1">
    <source>
        <dbReference type="SAM" id="Coils"/>
    </source>
</evidence>
<protein>
    <recommendedName>
        <fullName evidence="5">Chorein N-terminal domain-containing protein</fullName>
    </recommendedName>
</protein>
<dbReference type="Proteomes" id="UP001178507">
    <property type="component" value="Unassembled WGS sequence"/>
</dbReference>
<organism evidence="3 4">
    <name type="scientific">Effrenium voratum</name>
    <dbReference type="NCBI Taxonomy" id="2562239"/>
    <lineage>
        <taxon>Eukaryota</taxon>
        <taxon>Sar</taxon>
        <taxon>Alveolata</taxon>
        <taxon>Dinophyceae</taxon>
        <taxon>Suessiales</taxon>
        <taxon>Symbiodiniaceae</taxon>
        <taxon>Effrenium</taxon>
    </lineage>
</organism>
<evidence type="ECO:0000313" key="4">
    <source>
        <dbReference type="Proteomes" id="UP001178507"/>
    </source>
</evidence>
<feature type="compositionally biased region" description="Low complexity" evidence="2">
    <location>
        <begin position="848"/>
        <end position="861"/>
    </location>
</feature>
<sequence>MLAIAWYSHEPLPDAVPEQPRLIPTELSQRLSRTFDAGEHCDVQFHVGTAPHAECIGAHRIVLRRNPALGLEQSSAVSVALPNLEAEAVRQVLRAHYLEIEGEEASCAGPRAGLAEVTGDRASLEAAFGALDASGWAPLKAAVNTSHFADVTLELGGLQGLWLFQDPALRGAEAMLETLLARYLGKFLKGFTPEHISAHLLKGSVRLKEVDLDLAALTELLAEHLPCALQLRAVRCRAVALKVPWKRLRHKPVVVELSDVLVQAQVLPEELRAPQDLRRGQSNQPQEEVNIEEAEDEKKVEAQLKVGLKEVVGDGLQVLLNGLQVELFCEEGEISPLRLSVEAVHTFPCTVAGEKIDKPQDVYEFCDPCARLLRLVQVEGLRLETVDRGALVDLGAIRVQIEQRRWCGFIPQHRARRVCPFSSETTVSIRLDNVTLDLPLPAVKAVCSALLSLLKGGMPRKEELQAPASAPPAPPSGADLCTWTAAQPGRGAATGLEWREQAVGRKTATLLSLNLTLAQCRVSLFLGTSSAALEATDFMFTLDMVSSLDAFRRRCLAELGLEEDEEFRGAAQALQRLFGIYLGSARLTWTEGTPTTLLALSGAPSVTFRWKDVFGVSESSQPIEGCIHNVQILVDVNAFTRLVEIVKDIALPFAELLEPPPFATSWCRMQLHQLQLELPAKEAGAAGGGSPLPKIKVALPSLLVTSLGGLGELFTSLESLPRHAWQSTRDEDQSTGDLEVVEPEPCACGRQLGRHCFGAGLAPLRGLGSQRAWRARQVERGELVPIGYDEFAEMLRTHLSACALQAVLEAAEPADAEGGFFQAEQVSAQAGSPSGRSAGKRKSRGWLSGFKSSTKSGSSVSQRATEAATEWATLHEGLQRLRRQREEASLRLRALHEAQAEEARRIEARTASLEEEITLKIALERGKQAELSAKAEEQRQVLAQLLRARRAEQMKAAKP</sequence>
<keyword evidence="4" id="KW-1185">Reference proteome</keyword>
<dbReference type="PANTHER" id="PTHR22774:SF11">
    <property type="entry name" value="CHOREIN N-TERMINAL DOMAIN-CONTAINING PROTEIN"/>
    <property type="match status" value="1"/>
</dbReference>
<dbReference type="EMBL" id="CAUJNA010002079">
    <property type="protein sequence ID" value="CAJ1390466.1"/>
    <property type="molecule type" value="Genomic_DNA"/>
</dbReference>
<feature type="region of interest" description="Disordered" evidence="2">
    <location>
        <begin position="827"/>
        <end position="864"/>
    </location>
</feature>
<evidence type="ECO:0000313" key="3">
    <source>
        <dbReference type="EMBL" id="CAJ1390466.1"/>
    </source>
</evidence>
<gene>
    <name evidence="3" type="ORF">EVOR1521_LOCUS15881</name>
</gene>
<dbReference type="Pfam" id="PF24917">
    <property type="entry name" value="BLTP3A_B"/>
    <property type="match status" value="1"/>
</dbReference>
<comment type="caution">
    <text evidence="3">The sequence shown here is derived from an EMBL/GenBank/DDBJ whole genome shotgun (WGS) entry which is preliminary data.</text>
</comment>
<keyword evidence="1" id="KW-0175">Coiled coil</keyword>
<dbReference type="AlphaFoldDB" id="A0AA36IMD4"/>
<evidence type="ECO:0000256" key="2">
    <source>
        <dbReference type="SAM" id="MobiDB-lite"/>
    </source>
</evidence>
<accession>A0AA36IMD4</accession>
<dbReference type="InterPro" id="IPR026728">
    <property type="entry name" value="BLTP3A/B"/>
</dbReference>
<dbReference type="PANTHER" id="PTHR22774">
    <property type="entry name" value="CHOREIN N-TERMINAL DOMAIN-CONTAINING PROTEIN"/>
    <property type="match status" value="1"/>
</dbReference>
<name>A0AA36IMD4_9DINO</name>
<evidence type="ECO:0008006" key="5">
    <source>
        <dbReference type="Google" id="ProtNLM"/>
    </source>
</evidence>
<proteinExistence type="predicted"/>
<reference evidence="3" key="1">
    <citation type="submission" date="2023-08" db="EMBL/GenBank/DDBJ databases">
        <authorList>
            <person name="Chen Y."/>
            <person name="Shah S."/>
            <person name="Dougan E. K."/>
            <person name="Thang M."/>
            <person name="Chan C."/>
        </authorList>
    </citation>
    <scope>NUCLEOTIDE SEQUENCE</scope>
</reference>
<feature type="coiled-coil region" evidence="1">
    <location>
        <begin position="878"/>
        <end position="948"/>
    </location>
</feature>